<dbReference type="AlphaFoldDB" id="A0A151IN26"/>
<evidence type="ECO:0000313" key="4">
    <source>
        <dbReference type="Proteomes" id="UP000078542"/>
    </source>
</evidence>
<gene>
    <name evidence="3" type="ORF">ALC62_02428</name>
</gene>
<evidence type="ECO:0000313" key="3">
    <source>
        <dbReference type="EMBL" id="KYN06618.1"/>
    </source>
</evidence>
<name>A0A151IN26_9HYME</name>
<dbReference type="Proteomes" id="UP000078542">
    <property type="component" value="Unassembled WGS sequence"/>
</dbReference>
<dbReference type="InterPro" id="IPR049012">
    <property type="entry name" value="Mutator_transp_dom"/>
</dbReference>
<feature type="region of interest" description="Disordered" evidence="1">
    <location>
        <begin position="1"/>
        <end position="36"/>
    </location>
</feature>
<proteinExistence type="predicted"/>
<evidence type="ECO:0000259" key="2">
    <source>
        <dbReference type="Pfam" id="PF20700"/>
    </source>
</evidence>
<feature type="compositionally biased region" description="Basic and acidic residues" evidence="1">
    <location>
        <begin position="1"/>
        <end position="14"/>
    </location>
</feature>
<protein>
    <recommendedName>
        <fullName evidence="2">Mutator-like transposase domain-containing protein</fullName>
    </recommendedName>
</protein>
<organism evidence="3 4">
    <name type="scientific">Cyphomyrmex costatus</name>
    <dbReference type="NCBI Taxonomy" id="456900"/>
    <lineage>
        <taxon>Eukaryota</taxon>
        <taxon>Metazoa</taxon>
        <taxon>Ecdysozoa</taxon>
        <taxon>Arthropoda</taxon>
        <taxon>Hexapoda</taxon>
        <taxon>Insecta</taxon>
        <taxon>Pterygota</taxon>
        <taxon>Neoptera</taxon>
        <taxon>Endopterygota</taxon>
        <taxon>Hymenoptera</taxon>
        <taxon>Apocrita</taxon>
        <taxon>Aculeata</taxon>
        <taxon>Formicoidea</taxon>
        <taxon>Formicidae</taxon>
        <taxon>Myrmicinae</taxon>
        <taxon>Cyphomyrmex</taxon>
    </lineage>
</organism>
<dbReference type="EMBL" id="KQ976979">
    <property type="protein sequence ID" value="KYN06618.1"/>
    <property type="molecule type" value="Genomic_DNA"/>
</dbReference>
<reference evidence="3 4" key="1">
    <citation type="submission" date="2016-03" db="EMBL/GenBank/DDBJ databases">
        <title>Cyphomyrmex costatus WGS genome.</title>
        <authorList>
            <person name="Nygaard S."/>
            <person name="Hu H."/>
            <person name="Boomsma J."/>
            <person name="Zhang G."/>
        </authorList>
    </citation>
    <scope>NUCLEOTIDE SEQUENCE [LARGE SCALE GENOMIC DNA]</scope>
    <source>
        <strain evidence="3">MS0001</strain>
        <tissue evidence="3">Whole body</tissue>
    </source>
</reference>
<sequence>MSFYDKKCVKDSSKRPGKKGSKRRFSGNQYMNENEKEFTSTSAKKIAGSYDFDVTVSPTLIGHYTSKVLDTLVKSSFGKMCVTNKKEMTETEFETWFSEHGVNCKANHKGSAGGMEVHGIVEMFARAETVHDAKYKNYIGDGDTKTFKALLEQDHDIEKKECINHVQKRMGSRLRNVKKTNKKIGGRGPGKLTDKLINELTVYFGLAIRRNPHNVEKMRNDVWATFYHKISTNEKPQHEYCPSGSNSWCKWQ</sequence>
<dbReference type="Pfam" id="PF20700">
    <property type="entry name" value="Mutator"/>
    <property type="match status" value="1"/>
</dbReference>
<keyword evidence="4" id="KW-1185">Reference proteome</keyword>
<feature type="compositionally biased region" description="Basic residues" evidence="1">
    <location>
        <begin position="15"/>
        <end position="25"/>
    </location>
</feature>
<accession>A0A151IN26</accession>
<evidence type="ECO:0000256" key="1">
    <source>
        <dbReference type="SAM" id="MobiDB-lite"/>
    </source>
</evidence>
<feature type="domain" description="Mutator-like transposase" evidence="2">
    <location>
        <begin position="59"/>
        <end position="249"/>
    </location>
</feature>